<evidence type="ECO:0000256" key="1">
    <source>
        <dbReference type="SAM" id="MobiDB-lite"/>
    </source>
</evidence>
<feature type="region of interest" description="Disordered" evidence="1">
    <location>
        <begin position="299"/>
        <end position="321"/>
    </location>
</feature>
<dbReference type="Gene3D" id="3.40.50.1820">
    <property type="entry name" value="alpha/beta hydrolase"/>
    <property type="match status" value="1"/>
</dbReference>
<accession>A0ABP9IGT0</accession>
<organism evidence="3 4">
    <name type="scientific">Streptomyces hyderabadensis</name>
    <dbReference type="NCBI Taxonomy" id="598549"/>
    <lineage>
        <taxon>Bacteria</taxon>
        <taxon>Bacillati</taxon>
        <taxon>Actinomycetota</taxon>
        <taxon>Actinomycetes</taxon>
        <taxon>Kitasatosporales</taxon>
        <taxon>Streptomycetaceae</taxon>
        <taxon>Streptomyces</taxon>
    </lineage>
</organism>
<gene>
    <name evidence="3" type="ORF">GCM10023257_45110</name>
</gene>
<name>A0ABP9IGT0_9ACTN</name>
<dbReference type="RefSeq" id="WP_226029850.1">
    <property type="nucleotide sequence ID" value="NZ_BAABIV010000018.1"/>
</dbReference>
<feature type="region of interest" description="Disordered" evidence="1">
    <location>
        <begin position="1"/>
        <end position="24"/>
    </location>
</feature>
<dbReference type="InterPro" id="IPR050471">
    <property type="entry name" value="AB_hydrolase"/>
</dbReference>
<dbReference type="EMBL" id="BAABIV010000018">
    <property type="protein sequence ID" value="GAA4997331.1"/>
    <property type="molecule type" value="Genomic_DNA"/>
</dbReference>
<dbReference type="PANTHER" id="PTHR43433">
    <property type="entry name" value="HYDROLASE, ALPHA/BETA FOLD FAMILY PROTEIN"/>
    <property type="match status" value="1"/>
</dbReference>
<protein>
    <submittedName>
        <fullName evidence="3">Alpha/beta hydrolase</fullName>
    </submittedName>
</protein>
<dbReference type="InterPro" id="IPR029058">
    <property type="entry name" value="AB_hydrolase_fold"/>
</dbReference>
<comment type="caution">
    <text evidence="3">The sequence shown here is derived from an EMBL/GenBank/DDBJ whole genome shotgun (WGS) entry which is preliminary data.</text>
</comment>
<evidence type="ECO:0000313" key="4">
    <source>
        <dbReference type="Proteomes" id="UP001500610"/>
    </source>
</evidence>
<proteinExistence type="predicted"/>
<dbReference type="PANTHER" id="PTHR43433:SF5">
    <property type="entry name" value="AB HYDROLASE-1 DOMAIN-CONTAINING PROTEIN"/>
    <property type="match status" value="1"/>
</dbReference>
<dbReference type="InterPro" id="IPR000073">
    <property type="entry name" value="AB_hydrolase_1"/>
</dbReference>
<keyword evidence="3" id="KW-0378">Hydrolase</keyword>
<dbReference type="SUPFAM" id="SSF53474">
    <property type="entry name" value="alpha/beta-Hydrolases"/>
    <property type="match status" value="1"/>
</dbReference>
<evidence type="ECO:0000259" key="2">
    <source>
        <dbReference type="Pfam" id="PF00561"/>
    </source>
</evidence>
<dbReference type="Proteomes" id="UP001500610">
    <property type="component" value="Unassembled WGS sequence"/>
</dbReference>
<evidence type="ECO:0000313" key="3">
    <source>
        <dbReference type="EMBL" id="GAA4997331.1"/>
    </source>
</evidence>
<dbReference type="GO" id="GO:0016787">
    <property type="term" value="F:hydrolase activity"/>
    <property type="evidence" value="ECO:0007669"/>
    <property type="project" value="UniProtKB-KW"/>
</dbReference>
<feature type="domain" description="AB hydrolase-1" evidence="2">
    <location>
        <begin position="43"/>
        <end position="279"/>
    </location>
</feature>
<reference evidence="4" key="1">
    <citation type="journal article" date="2019" name="Int. J. Syst. Evol. Microbiol.">
        <title>The Global Catalogue of Microorganisms (GCM) 10K type strain sequencing project: providing services to taxonomists for standard genome sequencing and annotation.</title>
        <authorList>
            <consortium name="The Broad Institute Genomics Platform"/>
            <consortium name="The Broad Institute Genome Sequencing Center for Infectious Disease"/>
            <person name="Wu L."/>
            <person name="Ma J."/>
        </authorList>
    </citation>
    <scope>NUCLEOTIDE SEQUENCE [LARGE SCALE GENOMIC DNA]</scope>
    <source>
        <strain evidence="4">JCM 17657</strain>
    </source>
</reference>
<dbReference type="Pfam" id="PF00561">
    <property type="entry name" value="Abhydrolase_1"/>
    <property type="match status" value="1"/>
</dbReference>
<sequence length="321" mass="34263">MDAATDGTRQDADEESPARVTTTTRTLDVPGARLCYDVRGRGPLLLMIGSPMGSRGFTALATLLAADFTVVSYDPRGILRSTLSDPDQPAPPELVADDVRRLIAELDAGPAHVFGNSGGATTGLALLARHPEAVRSLVAHEPPVTELLPDARQVRAAIDDLCEDYAAGRRDVALRKYSALSGVGFASPPPAGQASTRALYTPPKDVRAILDRFFGRILQPTTRYRPDLDALRTASVPVVVAGGTTSRGQLYHRTAAALAELLDTPLAAFPAGHTGFQEHPEPFADLLREAFAPHRQPRMERNGTQLPGQPPVGAHTEPLDH</sequence>
<keyword evidence="4" id="KW-1185">Reference proteome</keyword>